<dbReference type="SUPFAM" id="SSF102114">
    <property type="entry name" value="Radical SAM enzymes"/>
    <property type="match status" value="1"/>
</dbReference>
<organism evidence="8 9">
    <name type="scientific">Candidatus Scybalenecus merdavium</name>
    <dbReference type="NCBI Taxonomy" id="2840939"/>
    <lineage>
        <taxon>Bacteria</taxon>
        <taxon>Bacillati</taxon>
        <taxon>Bacillota</taxon>
        <taxon>Clostridia</taxon>
        <taxon>Eubacteriales</taxon>
        <taxon>Oscillospiraceae</taxon>
        <taxon>Oscillospiraceae incertae sedis</taxon>
        <taxon>Candidatus Scybalenecus</taxon>
    </lineage>
</organism>
<dbReference type="GO" id="GO:0046872">
    <property type="term" value="F:metal ion binding"/>
    <property type="evidence" value="ECO:0007669"/>
    <property type="project" value="UniProtKB-KW"/>
</dbReference>
<keyword evidence="6" id="KW-0411">Iron-sulfur</keyword>
<comment type="caution">
    <text evidence="8">The sequence shown here is derived from an EMBL/GenBank/DDBJ whole genome shotgun (WGS) entry which is preliminary data.</text>
</comment>
<keyword evidence="2" id="KW-0004">4Fe-4S</keyword>
<dbReference type="InterPro" id="IPR058240">
    <property type="entry name" value="rSAM_sf"/>
</dbReference>
<keyword evidence="5" id="KW-0408">Iron</keyword>
<dbReference type="InterPro" id="IPR007197">
    <property type="entry name" value="rSAM"/>
</dbReference>
<dbReference type="InterPro" id="IPR013785">
    <property type="entry name" value="Aldolase_TIM"/>
</dbReference>
<evidence type="ECO:0000256" key="3">
    <source>
        <dbReference type="ARBA" id="ARBA00022691"/>
    </source>
</evidence>
<keyword evidence="4" id="KW-0479">Metal-binding</keyword>
<dbReference type="InterPro" id="IPR023821">
    <property type="entry name" value="rSAM_TatD-assoc"/>
</dbReference>
<proteinExistence type="predicted"/>
<evidence type="ECO:0000259" key="7">
    <source>
        <dbReference type="PROSITE" id="PS51918"/>
    </source>
</evidence>
<evidence type="ECO:0000256" key="6">
    <source>
        <dbReference type="ARBA" id="ARBA00023014"/>
    </source>
</evidence>
<dbReference type="SFLD" id="SFLDS00029">
    <property type="entry name" value="Radical_SAM"/>
    <property type="match status" value="1"/>
</dbReference>
<evidence type="ECO:0000313" key="8">
    <source>
        <dbReference type="EMBL" id="HIU68503.1"/>
    </source>
</evidence>
<dbReference type="PROSITE" id="PS51918">
    <property type="entry name" value="RADICAL_SAM"/>
    <property type="match status" value="1"/>
</dbReference>
<dbReference type="Proteomes" id="UP000824125">
    <property type="component" value="Unassembled WGS sequence"/>
</dbReference>
<dbReference type="EMBL" id="DVNM01000005">
    <property type="protein sequence ID" value="HIU68503.1"/>
    <property type="molecule type" value="Genomic_DNA"/>
</dbReference>
<dbReference type="GO" id="GO:0003824">
    <property type="term" value="F:catalytic activity"/>
    <property type="evidence" value="ECO:0007669"/>
    <property type="project" value="InterPro"/>
</dbReference>
<keyword evidence="3" id="KW-0949">S-adenosyl-L-methionine</keyword>
<evidence type="ECO:0000256" key="4">
    <source>
        <dbReference type="ARBA" id="ARBA00022723"/>
    </source>
</evidence>
<evidence type="ECO:0000313" key="9">
    <source>
        <dbReference type="Proteomes" id="UP000824125"/>
    </source>
</evidence>
<reference evidence="8" key="1">
    <citation type="submission" date="2020-10" db="EMBL/GenBank/DDBJ databases">
        <authorList>
            <person name="Gilroy R."/>
        </authorList>
    </citation>
    <scope>NUCLEOTIDE SEQUENCE</scope>
    <source>
        <strain evidence="8">CHK176-6737</strain>
    </source>
</reference>
<name>A0A9D1MTK1_9FIRM</name>
<dbReference type="SFLD" id="SFLDG01111">
    <property type="entry name" value="Uncharacterised_Radical_SAM_Su"/>
    <property type="match status" value="1"/>
</dbReference>
<comment type="cofactor">
    <cofactor evidence="1">
        <name>[4Fe-4S] cluster</name>
        <dbReference type="ChEBI" id="CHEBI:49883"/>
    </cofactor>
</comment>
<feature type="domain" description="Radical SAM core" evidence="7">
    <location>
        <begin position="6"/>
        <end position="203"/>
    </location>
</feature>
<dbReference type="GO" id="GO:0051539">
    <property type="term" value="F:4 iron, 4 sulfur cluster binding"/>
    <property type="evidence" value="ECO:0007669"/>
    <property type="project" value="UniProtKB-KW"/>
</dbReference>
<evidence type="ECO:0000256" key="1">
    <source>
        <dbReference type="ARBA" id="ARBA00001966"/>
    </source>
</evidence>
<dbReference type="CDD" id="cd01335">
    <property type="entry name" value="Radical_SAM"/>
    <property type="match status" value="1"/>
</dbReference>
<dbReference type="AlphaFoldDB" id="A0A9D1MTK1"/>
<protein>
    <submittedName>
        <fullName evidence="8">Radical SAM protein</fullName>
    </submittedName>
</protein>
<evidence type="ECO:0000256" key="2">
    <source>
        <dbReference type="ARBA" id="ARBA00022485"/>
    </source>
</evidence>
<dbReference type="Pfam" id="PF04055">
    <property type="entry name" value="Radical_SAM"/>
    <property type="match status" value="1"/>
</dbReference>
<sequence>MADIIYKYYDGTYVNLTNKCPCACSFCIRTQAKALGDAENLFFTKEPDLDEIKAAVDAHDFSDTKTVVFCGYGEPTCALDKMLKTAAYIKSKYPDMVFRVNTNGLSDLINGRSTAKEICEHIDIISISLNAPTSEEYDAITKNIYPGRAFDAMLQFTRDCVACGNRVRMTVVDVIDPDEIERSRRVAESVGAEFVVRQFSKGR</sequence>
<dbReference type="Gene3D" id="3.20.20.70">
    <property type="entry name" value="Aldolase class I"/>
    <property type="match status" value="1"/>
</dbReference>
<reference evidence="8" key="2">
    <citation type="journal article" date="2021" name="PeerJ">
        <title>Extensive microbial diversity within the chicken gut microbiome revealed by metagenomics and culture.</title>
        <authorList>
            <person name="Gilroy R."/>
            <person name="Ravi A."/>
            <person name="Getino M."/>
            <person name="Pursley I."/>
            <person name="Horton D.L."/>
            <person name="Alikhan N.F."/>
            <person name="Baker D."/>
            <person name="Gharbi K."/>
            <person name="Hall N."/>
            <person name="Watson M."/>
            <person name="Adriaenssens E.M."/>
            <person name="Foster-Nyarko E."/>
            <person name="Jarju S."/>
            <person name="Secka A."/>
            <person name="Antonio M."/>
            <person name="Oren A."/>
            <person name="Chaudhuri R.R."/>
            <person name="La Ragione R."/>
            <person name="Hildebrand F."/>
            <person name="Pallen M.J."/>
        </authorList>
    </citation>
    <scope>NUCLEOTIDE SEQUENCE</scope>
    <source>
        <strain evidence="8">CHK176-6737</strain>
    </source>
</reference>
<gene>
    <name evidence="8" type="ORF">IAD23_00920</name>
</gene>
<dbReference type="PANTHER" id="PTHR43787">
    <property type="entry name" value="FEMO COFACTOR BIOSYNTHESIS PROTEIN NIFB-RELATED"/>
    <property type="match status" value="1"/>
</dbReference>
<dbReference type="NCBIfam" id="TIGR04038">
    <property type="entry name" value="tatD_link_rSAM"/>
    <property type="match status" value="1"/>
</dbReference>
<evidence type="ECO:0000256" key="5">
    <source>
        <dbReference type="ARBA" id="ARBA00023004"/>
    </source>
</evidence>
<accession>A0A9D1MTK1</accession>